<comment type="catalytic activity">
    <reaction evidence="5">
        <text>GTP + ATP = guanosine 3'-diphosphate 5'-triphosphate + AMP</text>
        <dbReference type="Rhea" id="RHEA:22088"/>
        <dbReference type="ChEBI" id="CHEBI:30616"/>
        <dbReference type="ChEBI" id="CHEBI:37565"/>
        <dbReference type="ChEBI" id="CHEBI:142410"/>
        <dbReference type="ChEBI" id="CHEBI:456215"/>
        <dbReference type="EC" id="2.7.6.5"/>
    </reaction>
</comment>
<evidence type="ECO:0000313" key="11">
    <source>
        <dbReference type="Proteomes" id="UP001515660"/>
    </source>
</evidence>
<dbReference type="InterPro" id="IPR004095">
    <property type="entry name" value="TGS"/>
</dbReference>
<name>A0ABX0G5Q5_9RHOB</name>
<gene>
    <name evidence="10" type="ORF">G8O29_05425</name>
</gene>
<evidence type="ECO:0000256" key="2">
    <source>
        <dbReference type="ARBA" id="ARBA00014315"/>
    </source>
</evidence>
<comment type="similarity">
    <text evidence="6">Belongs to the relA/spoT family.</text>
</comment>
<organism evidence="10 11">
    <name type="scientific">Rhodobacter calidifons</name>
    <dbReference type="NCBI Taxonomy" id="2715277"/>
    <lineage>
        <taxon>Bacteria</taxon>
        <taxon>Pseudomonadati</taxon>
        <taxon>Pseudomonadota</taxon>
        <taxon>Alphaproteobacteria</taxon>
        <taxon>Rhodobacterales</taxon>
        <taxon>Rhodobacter group</taxon>
        <taxon>Rhodobacter</taxon>
    </lineage>
</organism>
<dbReference type="InterPro" id="IPR004811">
    <property type="entry name" value="RelA/Spo_fam"/>
</dbReference>
<dbReference type="SMART" id="SM00954">
    <property type="entry name" value="RelA_SpoT"/>
    <property type="match status" value="1"/>
</dbReference>
<evidence type="ECO:0000259" key="9">
    <source>
        <dbReference type="PROSITE" id="PS51880"/>
    </source>
</evidence>
<dbReference type="PROSITE" id="PS51831">
    <property type="entry name" value="HD"/>
    <property type="match status" value="1"/>
</dbReference>
<sequence>MIDVEDLIALVRNYNPRCNADLIRRAYAYGLKMHEGQFRKSGEPYFTHPVAVAAILTEQRLDDATIVTALLHDTIEDTRSTYADLAAEFGEEVAELVDGVTKLTNLQLSSTESQQAENFRKLFMAMSRDLRVILVKLADRLHNMRTIRSMSPEKQAQKARETMEIYAPLAGRMGMQWMREELEDLAFKVLNPEARNSIMRRFLTLQRETGDVIHQISGDIRHELEKARIEADVFGRAKKPYSIWRKMQEKDLAFSRLSDIYGFRVICSSVADCYRILGVIHQRWRAVPGRFKDYISQPKNNGYRSIHTTVSGRDGKRVEVQIRTREMHEVAEAGVAAHWSYREGVRAVNPFAVDPAKWIAALTERLDEGDTDEFLEHVKLEMYSDQVFCFTPKGDVIQLPRGATPLDFAYAIHTRIGNSCVSAKIDGIRVPLWTRLKNGQSVEIITAEGQRPQASWIDIVTTGRAKAAIRRSLREEDRGRFVKLGQELARAAFDHVGKKATDKALRTAAKMLGLSDENDLLARVGSAELPARRVVETLYPELAQAVAEEVDSGRPVAGLTADQAFRRANCCQPVPGERIVGITYRGQGVVVHAIDCPALEEFEDQTSRWVDLHWHSGRHKPVFTVSLDLTISNDAGVLGRICTLIGEQKANISDLRFTDRKPDFYRLIVDVDLRDVEHLHMVMTALEAETDVAQISRHRDLTRRP</sequence>
<dbReference type="SUPFAM" id="SSF81301">
    <property type="entry name" value="Nucleotidyltransferase"/>
    <property type="match status" value="1"/>
</dbReference>
<dbReference type="SUPFAM" id="SSF55021">
    <property type="entry name" value="ACT-like"/>
    <property type="match status" value="1"/>
</dbReference>
<dbReference type="CDD" id="cd05399">
    <property type="entry name" value="NT_Rel-Spo_like"/>
    <property type="match status" value="1"/>
</dbReference>
<dbReference type="Gene3D" id="3.10.20.30">
    <property type="match status" value="1"/>
</dbReference>
<evidence type="ECO:0000256" key="6">
    <source>
        <dbReference type="RuleBase" id="RU003847"/>
    </source>
</evidence>
<accession>A0ABX0G5Q5</accession>
<evidence type="ECO:0000256" key="1">
    <source>
        <dbReference type="ARBA" id="ARBA00013251"/>
    </source>
</evidence>
<dbReference type="Pfam" id="PF13291">
    <property type="entry name" value="ACT_4"/>
    <property type="match status" value="1"/>
</dbReference>
<dbReference type="Pfam" id="PF02824">
    <property type="entry name" value="TGS"/>
    <property type="match status" value="1"/>
</dbReference>
<dbReference type="InterPro" id="IPR003607">
    <property type="entry name" value="HD/PDEase_dom"/>
</dbReference>
<dbReference type="SUPFAM" id="SSF109604">
    <property type="entry name" value="HD-domain/PDEase-like"/>
    <property type="match status" value="1"/>
</dbReference>
<dbReference type="Gene3D" id="1.10.3210.10">
    <property type="entry name" value="Hypothetical protein af1432"/>
    <property type="match status" value="1"/>
</dbReference>
<comment type="function">
    <text evidence="6">In eubacteria ppGpp (guanosine 3'-diphosphate 5'-diphosphate) is a mediator of the stringent response that coordinates a variety of cellular activities in response to changes in nutritional abundance.</text>
</comment>
<dbReference type="InterPro" id="IPR012676">
    <property type="entry name" value="TGS-like"/>
</dbReference>
<dbReference type="CDD" id="cd04876">
    <property type="entry name" value="ACT_RelA-SpoT"/>
    <property type="match status" value="1"/>
</dbReference>
<dbReference type="SUPFAM" id="SSF81271">
    <property type="entry name" value="TGS-like"/>
    <property type="match status" value="1"/>
</dbReference>
<dbReference type="RefSeq" id="WP_166402232.1">
    <property type="nucleotide sequence ID" value="NZ_JAANHS010000003.1"/>
</dbReference>
<dbReference type="PROSITE" id="PS51880">
    <property type="entry name" value="TGS"/>
    <property type="match status" value="1"/>
</dbReference>
<dbReference type="InterPro" id="IPR006674">
    <property type="entry name" value="HD_domain"/>
</dbReference>
<evidence type="ECO:0000256" key="4">
    <source>
        <dbReference type="ARBA" id="ARBA00032407"/>
    </source>
</evidence>
<evidence type="ECO:0000259" key="7">
    <source>
        <dbReference type="PROSITE" id="PS51671"/>
    </source>
</evidence>
<dbReference type="PANTHER" id="PTHR21262">
    <property type="entry name" value="GUANOSINE-3',5'-BIS DIPHOSPHATE 3'-PYROPHOSPHOHYDROLASE"/>
    <property type="match status" value="1"/>
</dbReference>
<dbReference type="InterPro" id="IPR012675">
    <property type="entry name" value="Beta-grasp_dom_sf"/>
</dbReference>
<dbReference type="NCBIfam" id="TIGR00691">
    <property type="entry name" value="spoT_relA"/>
    <property type="match status" value="1"/>
</dbReference>
<dbReference type="Pfam" id="PF13328">
    <property type="entry name" value="HD_4"/>
    <property type="match status" value="1"/>
</dbReference>
<evidence type="ECO:0000259" key="8">
    <source>
        <dbReference type="PROSITE" id="PS51831"/>
    </source>
</evidence>
<dbReference type="CDD" id="cd00077">
    <property type="entry name" value="HDc"/>
    <property type="match status" value="1"/>
</dbReference>
<comment type="caution">
    <text evidence="10">The sequence shown here is derived from an EMBL/GenBank/DDBJ whole genome shotgun (WGS) entry which is preliminary data.</text>
</comment>
<dbReference type="InterPro" id="IPR045600">
    <property type="entry name" value="RelA/SpoT_AH_RIS"/>
</dbReference>
<dbReference type="PANTHER" id="PTHR21262:SF36">
    <property type="entry name" value="BIFUNCTIONAL (P)PPGPP SYNTHASE_HYDROLASE SPOT"/>
    <property type="match status" value="1"/>
</dbReference>
<reference evidence="10 11" key="1">
    <citation type="journal article" date="2022" name="Microorganisms">
        <title>Genome Sequence and Characterization of a Xanthorhodopsin-Containing, Aerobic Anoxygenic Phototrophic Rhodobacter Species, Isolated from Mesophilic Conditions at Yellowstone National Park.</title>
        <authorList>
            <person name="Kyndt J.A."/>
            <person name="Robertson S."/>
            <person name="Shoffstall I.B."/>
            <person name="Ramaley R.F."/>
            <person name="Meyer T.E."/>
        </authorList>
    </citation>
    <scope>NUCLEOTIDE SEQUENCE [LARGE SCALE GENOMIC DNA]</scope>
    <source>
        <strain evidence="10 11">M37P</strain>
    </source>
</reference>
<dbReference type="InterPro" id="IPR043519">
    <property type="entry name" value="NT_sf"/>
</dbReference>
<protein>
    <recommendedName>
        <fullName evidence="2">GTP pyrophosphokinase rsh</fullName>
        <ecNumber evidence="1">2.7.6.5</ecNumber>
    </recommendedName>
    <alternativeName>
        <fullName evidence="4">(p)ppGpp synthase</fullName>
    </alternativeName>
    <alternativeName>
        <fullName evidence="3">ATP:GTP 3'-pyrophosphotransferase</fullName>
    </alternativeName>
</protein>
<dbReference type="InterPro" id="IPR045865">
    <property type="entry name" value="ACT-like_dom_sf"/>
</dbReference>
<dbReference type="Proteomes" id="UP001515660">
    <property type="component" value="Unassembled WGS sequence"/>
</dbReference>
<dbReference type="Pfam" id="PF19296">
    <property type="entry name" value="RelA_AH_RIS"/>
    <property type="match status" value="2"/>
</dbReference>
<evidence type="ECO:0000313" key="10">
    <source>
        <dbReference type="EMBL" id="NHB76184.1"/>
    </source>
</evidence>
<dbReference type="PROSITE" id="PS51671">
    <property type="entry name" value="ACT"/>
    <property type="match status" value="1"/>
</dbReference>
<dbReference type="Gene3D" id="3.30.70.260">
    <property type="match status" value="1"/>
</dbReference>
<dbReference type="SMART" id="SM00471">
    <property type="entry name" value="HDc"/>
    <property type="match status" value="1"/>
</dbReference>
<feature type="domain" description="HD" evidence="8">
    <location>
        <begin position="45"/>
        <end position="144"/>
    </location>
</feature>
<dbReference type="Gene3D" id="3.30.460.10">
    <property type="entry name" value="Beta Polymerase, domain 2"/>
    <property type="match status" value="1"/>
</dbReference>
<keyword evidence="11" id="KW-1185">Reference proteome</keyword>
<feature type="domain" description="ACT" evidence="7">
    <location>
        <begin position="626"/>
        <end position="700"/>
    </location>
</feature>
<proteinExistence type="inferred from homology"/>
<dbReference type="EC" id="2.7.6.5" evidence="1"/>
<dbReference type="InterPro" id="IPR033655">
    <property type="entry name" value="TGS_RelA/SpoT"/>
</dbReference>
<evidence type="ECO:0000256" key="3">
    <source>
        <dbReference type="ARBA" id="ARBA00029754"/>
    </source>
</evidence>
<feature type="domain" description="TGS" evidence="9">
    <location>
        <begin position="381"/>
        <end position="446"/>
    </location>
</feature>
<dbReference type="CDD" id="cd01668">
    <property type="entry name" value="TGS_RSH"/>
    <property type="match status" value="1"/>
</dbReference>
<dbReference type="InterPro" id="IPR007685">
    <property type="entry name" value="RelA_SpoT"/>
</dbReference>
<evidence type="ECO:0000256" key="5">
    <source>
        <dbReference type="ARBA" id="ARBA00048244"/>
    </source>
</evidence>
<dbReference type="Pfam" id="PF04607">
    <property type="entry name" value="RelA_SpoT"/>
    <property type="match status" value="1"/>
</dbReference>
<dbReference type="InterPro" id="IPR002912">
    <property type="entry name" value="ACT_dom"/>
</dbReference>
<dbReference type="EMBL" id="JAANHS010000003">
    <property type="protein sequence ID" value="NHB76184.1"/>
    <property type="molecule type" value="Genomic_DNA"/>
</dbReference>